<accession>A0A939PA74</accession>
<evidence type="ECO:0000313" key="3">
    <source>
        <dbReference type="Proteomes" id="UP000669179"/>
    </source>
</evidence>
<dbReference type="Gene3D" id="2.30.40.10">
    <property type="entry name" value="Urease, subunit C, domain 1"/>
    <property type="match status" value="1"/>
</dbReference>
<dbReference type="NCBIfam" id="NF004636">
    <property type="entry name" value="PRK05985.1"/>
    <property type="match status" value="1"/>
</dbReference>
<dbReference type="PANTHER" id="PTHR32027:SF9">
    <property type="entry name" value="BLL3847 PROTEIN"/>
    <property type="match status" value="1"/>
</dbReference>
<evidence type="ECO:0000259" key="1">
    <source>
        <dbReference type="Pfam" id="PF07969"/>
    </source>
</evidence>
<dbReference type="PANTHER" id="PTHR32027">
    <property type="entry name" value="CYTOSINE DEAMINASE"/>
    <property type="match status" value="1"/>
</dbReference>
<dbReference type="EMBL" id="JAGEOJ010000006">
    <property type="protein sequence ID" value="MBO2448800.1"/>
    <property type="molecule type" value="Genomic_DNA"/>
</dbReference>
<comment type="caution">
    <text evidence="2">The sequence shown here is derived from an EMBL/GenBank/DDBJ whole genome shotgun (WGS) entry which is preliminary data.</text>
</comment>
<dbReference type="RefSeq" id="WP_208256458.1">
    <property type="nucleotide sequence ID" value="NZ_JAGEOJ010000006.1"/>
</dbReference>
<dbReference type="SUPFAM" id="SSF51338">
    <property type="entry name" value="Composite domain of metallo-dependent hydrolases"/>
    <property type="match status" value="1"/>
</dbReference>
<reference evidence="2" key="1">
    <citation type="submission" date="2021-03" db="EMBL/GenBank/DDBJ databases">
        <authorList>
            <person name="Kanchanasin P."/>
            <person name="Saeng-In P."/>
            <person name="Phongsopitanun W."/>
            <person name="Yuki M."/>
            <person name="Kudo T."/>
            <person name="Ohkuma M."/>
            <person name="Tanasupawat S."/>
        </authorList>
    </citation>
    <scope>NUCLEOTIDE SEQUENCE</scope>
    <source>
        <strain evidence="2">GKU 128</strain>
    </source>
</reference>
<dbReference type="InterPro" id="IPR013108">
    <property type="entry name" value="Amidohydro_3"/>
</dbReference>
<feature type="domain" description="Amidohydrolase 3" evidence="1">
    <location>
        <begin position="110"/>
        <end position="399"/>
    </location>
</feature>
<dbReference type="AlphaFoldDB" id="A0A939PA74"/>
<dbReference type="InterPro" id="IPR052349">
    <property type="entry name" value="Metallo-hydrolase_Enzymes"/>
</dbReference>
<dbReference type="Proteomes" id="UP000669179">
    <property type="component" value="Unassembled WGS sequence"/>
</dbReference>
<dbReference type="InterPro" id="IPR011059">
    <property type="entry name" value="Metal-dep_hydrolase_composite"/>
</dbReference>
<gene>
    <name evidence="2" type="ORF">J4573_16980</name>
</gene>
<keyword evidence="3" id="KW-1185">Reference proteome</keyword>
<dbReference type="Gene3D" id="3.20.20.140">
    <property type="entry name" value="Metal-dependent hydrolases"/>
    <property type="match status" value="1"/>
</dbReference>
<sequence length="407" mass="42753">MAEVLLRGGRVWRTPGEAVQTADVLIRNGVIAEIGAVTATSAGAVTATSAEVIDVPGRLLLPGLVEAHCHLDKTLYGGPWVPHSAGEPLAERISNDRNRRGELGIPDVDRITALLERMVVAGTTYVRSHTDVDPEVGLRGVEAVRAAAERLNGRIAIEQVAFPQHGVLVNPGTAELLEEALKNGVETIGGIDPAGFDRDPVRQLDLIFGLAERYGAGVDIHLHDGGTLGAFEFELIIERTLAAGLGGKVAISHGYALPQIAEGQRAALVDRLAEAGVTMVTCAVYDFPVAPVKQLRAAGANVACGHDGIRDLWGPFGTGDMLERAMHLAYRNTFRRDEDIELALEAATHGGARALGLASYGLNPGAPADIVVVSAETPAEAVVARPPRELVIKAGRVVARDGTLGAI</sequence>
<proteinExistence type="predicted"/>
<dbReference type="InterPro" id="IPR032466">
    <property type="entry name" value="Metal_Hydrolase"/>
</dbReference>
<dbReference type="SUPFAM" id="SSF51556">
    <property type="entry name" value="Metallo-dependent hydrolases"/>
    <property type="match status" value="1"/>
</dbReference>
<organism evidence="2 3">
    <name type="scientific">Actinomadura barringtoniae</name>
    <dbReference type="NCBI Taxonomy" id="1427535"/>
    <lineage>
        <taxon>Bacteria</taxon>
        <taxon>Bacillati</taxon>
        <taxon>Actinomycetota</taxon>
        <taxon>Actinomycetes</taxon>
        <taxon>Streptosporangiales</taxon>
        <taxon>Thermomonosporaceae</taxon>
        <taxon>Actinomadura</taxon>
    </lineage>
</organism>
<dbReference type="GO" id="GO:0016814">
    <property type="term" value="F:hydrolase activity, acting on carbon-nitrogen (but not peptide) bonds, in cyclic amidines"/>
    <property type="evidence" value="ECO:0007669"/>
    <property type="project" value="TreeGrafter"/>
</dbReference>
<dbReference type="CDD" id="cd01293">
    <property type="entry name" value="Bact_CD"/>
    <property type="match status" value="1"/>
</dbReference>
<protein>
    <submittedName>
        <fullName evidence="2">Amidohydrolase family protein</fullName>
    </submittedName>
</protein>
<dbReference type="Pfam" id="PF07969">
    <property type="entry name" value="Amidohydro_3"/>
    <property type="match status" value="1"/>
</dbReference>
<name>A0A939PA74_9ACTN</name>
<evidence type="ECO:0000313" key="2">
    <source>
        <dbReference type="EMBL" id="MBO2448800.1"/>
    </source>
</evidence>